<dbReference type="GO" id="GO:0031490">
    <property type="term" value="F:chromatin DNA binding"/>
    <property type="evidence" value="ECO:0007669"/>
    <property type="project" value="TreeGrafter"/>
</dbReference>
<dbReference type="GO" id="GO:0006357">
    <property type="term" value="P:regulation of transcription by RNA polymerase II"/>
    <property type="evidence" value="ECO:0007669"/>
    <property type="project" value="TreeGrafter"/>
</dbReference>
<keyword evidence="8" id="KW-0408">Iron</keyword>
<dbReference type="GO" id="GO:0008270">
    <property type="term" value="F:zinc ion binding"/>
    <property type="evidence" value="ECO:0007669"/>
    <property type="project" value="UniProtKB-KW"/>
</dbReference>
<reference evidence="17 18" key="1">
    <citation type="submission" date="2024-03" db="EMBL/GenBank/DDBJ databases">
        <title>WGS assembly of Saponaria officinalis var. Norfolk2.</title>
        <authorList>
            <person name="Jenkins J."/>
            <person name="Shu S."/>
            <person name="Grimwood J."/>
            <person name="Barry K."/>
            <person name="Goodstein D."/>
            <person name="Schmutz J."/>
            <person name="Leebens-Mack J."/>
            <person name="Osbourn A."/>
        </authorList>
    </citation>
    <scope>NUCLEOTIDE SEQUENCE [LARGE SCALE GENOMIC DNA]</scope>
    <source>
        <strain evidence="18">cv. Norfolk2</strain>
        <strain evidence="17">JIC</strain>
        <tissue evidence="17">Leaf</tissue>
    </source>
</reference>
<dbReference type="SUPFAM" id="SSF51197">
    <property type="entry name" value="Clavaminate synthase-like"/>
    <property type="match status" value="1"/>
</dbReference>
<evidence type="ECO:0000256" key="8">
    <source>
        <dbReference type="ARBA" id="ARBA00023004"/>
    </source>
</evidence>
<dbReference type="GO" id="GO:0016491">
    <property type="term" value="F:oxidoreductase activity"/>
    <property type="evidence" value="ECO:0007669"/>
    <property type="project" value="UniProtKB-KW"/>
</dbReference>
<dbReference type="PROSITE" id="PS50089">
    <property type="entry name" value="ZF_RING_2"/>
    <property type="match status" value="1"/>
</dbReference>
<evidence type="ECO:0000256" key="3">
    <source>
        <dbReference type="ARBA" id="ARBA00006801"/>
    </source>
</evidence>
<evidence type="ECO:0000256" key="1">
    <source>
        <dbReference type="ARBA" id="ARBA00001954"/>
    </source>
</evidence>
<dbReference type="InterPro" id="IPR001841">
    <property type="entry name" value="Znf_RING"/>
</dbReference>
<keyword evidence="11" id="KW-0539">Nucleus</keyword>
<evidence type="ECO:0000256" key="2">
    <source>
        <dbReference type="ARBA" id="ARBA00004123"/>
    </source>
</evidence>
<evidence type="ECO:0000256" key="14">
    <source>
        <dbReference type="SAM" id="MobiDB-lite"/>
    </source>
</evidence>
<feature type="domain" description="RING-type" evidence="15">
    <location>
        <begin position="209"/>
        <end position="256"/>
    </location>
</feature>
<comment type="cofactor">
    <cofactor evidence="1">
        <name>Fe(2+)</name>
        <dbReference type="ChEBI" id="CHEBI:29033"/>
    </cofactor>
</comment>
<accession>A0AAW1MSS2</accession>
<keyword evidence="10" id="KW-0804">Transcription</keyword>
<protein>
    <submittedName>
        <fullName evidence="17">Uncharacterized protein</fullName>
    </submittedName>
</protein>
<evidence type="ECO:0000256" key="5">
    <source>
        <dbReference type="ARBA" id="ARBA00022771"/>
    </source>
</evidence>
<proteinExistence type="inferred from homology"/>
<comment type="function">
    <text evidence="12">May function as histone H3 lysine demethylase and be involved in regulation of gene expression.</text>
</comment>
<evidence type="ECO:0000313" key="17">
    <source>
        <dbReference type="EMBL" id="KAK9750631.1"/>
    </source>
</evidence>
<dbReference type="GO" id="GO:0000118">
    <property type="term" value="C:histone deacetylase complex"/>
    <property type="evidence" value="ECO:0007669"/>
    <property type="project" value="TreeGrafter"/>
</dbReference>
<dbReference type="PANTHER" id="PTHR12549">
    <property type="entry name" value="JMJC DOMAIN-CONTAINING HISTONE DEMETHYLATION PROTEIN"/>
    <property type="match status" value="1"/>
</dbReference>
<feature type="compositionally biased region" description="Basic residues" evidence="14">
    <location>
        <begin position="101"/>
        <end position="120"/>
    </location>
</feature>
<dbReference type="EMBL" id="JBDFQZ010000002">
    <property type="protein sequence ID" value="KAK9750628.1"/>
    <property type="molecule type" value="Genomic_DNA"/>
</dbReference>
<evidence type="ECO:0000259" key="16">
    <source>
        <dbReference type="PROSITE" id="PS51184"/>
    </source>
</evidence>
<evidence type="ECO:0000313" key="18">
    <source>
        <dbReference type="Proteomes" id="UP001443914"/>
    </source>
</evidence>
<keyword evidence="5 13" id="KW-0863">Zinc-finger</keyword>
<dbReference type="Proteomes" id="UP001443914">
    <property type="component" value="Unassembled WGS sequence"/>
</dbReference>
<dbReference type="InterPro" id="IPR018866">
    <property type="entry name" value="Znf-4CXXC_R1"/>
</dbReference>
<dbReference type="Gene3D" id="2.60.120.650">
    <property type="entry name" value="Cupin"/>
    <property type="match status" value="1"/>
</dbReference>
<evidence type="ECO:0000256" key="6">
    <source>
        <dbReference type="ARBA" id="ARBA00022833"/>
    </source>
</evidence>
<keyword evidence="6" id="KW-0862">Zinc</keyword>
<dbReference type="AlphaFoldDB" id="A0AAW1MSS2"/>
<keyword evidence="4" id="KW-0479">Metal-binding</keyword>
<comment type="subcellular location">
    <subcellularLocation>
        <location evidence="2">Nucleus</location>
    </subcellularLocation>
</comment>
<dbReference type="GO" id="GO:0003712">
    <property type="term" value="F:transcription coregulator activity"/>
    <property type="evidence" value="ECO:0007669"/>
    <property type="project" value="TreeGrafter"/>
</dbReference>
<dbReference type="GO" id="GO:0032454">
    <property type="term" value="F:histone H3K9 demethylase activity"/>
    <property type="evidence" value="ECO:0007669"/>
    <property type="project" value="InterPro"/>
</dbReference>
<dbReference type="CDD" id="cd02208">
    <property type="entry name" value="cupin_RmlC-like"/>
    <property type="match status" value="1"/>
</dbReference>
<comment type="similarity">
    <text evidence="3">Belongs to the JARID1 histone demethylase family.</text>
</comment>
<feature type="compositionally biased region" description="Acidic residues" evidence="14">
    <location>
        <begin position="74"/>
        <end position="96"/>
    </location>
</feature>
<dbReference type="Pfam" id="PF02373">
    <property type="entry name" value="JmjC"/>
    <property type="match status" value="1"/>
</dbReference>
<keyword evidence="7" id="KW-0560">Oxidoreductase</keyword>
<dbReference type="SMART" id="SM00558">
    <property type="entry name" value="JmjC"/>
    <property type="match status" value="1"/>
</dbReference>
<keyword evidence="9" id="KW-0805">Transcription regulation</keyword>
<feature type="compositionally biased region" description="Low complexity" evidence="14">
    <location>
        <begin position="158"/>
        <end position="170"/>
    </location>
</feature>
<keyword evidence="18" id="KW-1185">Reference proteome</keyword>
<dbReference type="GO" id="GO:0000785">
    <property type="term" value="C:chromatin"/>
    <property type="evidence" value="ECO:0007669"/>
    <property type="project" value="TreeGrafter"/>
</dbReference>
<evidence type="ECO:0000256" key="10">
    <source>
        <dbReference type="ARBA" id="ARBA00023163"/>
    </source>
</evidence>
<evidence type="ECO:0000256" key="9">
    <source>
        <dbReference type="ARBA" id="ARBA00023015"/>
    </source>
</evidence>
<gene>
    <name evidence="17" type="ORF">RND81_02G209300</name>
</gene>
<dbReference type="PANTHER" id="PTHR12549:SF37">
    <property type="entry name" value="LYSINE-SPECIFIC DEMETHYLASE JMJ26"/>
    <property type="match status" value="1"/>
</dbReference>
<evidence type="ECO:0000256" key="7">
    <source>
        <dbReference type="ARBA" id="ARBA00023002"/>
    </source>
</evidence>
<dbReference type="InterPro" id="IPR045109">
    <property type="entry name" value="LSDs-like"/>
</dbReference>
<name>A0AAW1MSS2_SAPOF</name>
<feature type="region of interest" description="Disordered" evidence="14">
    <location>
        <begin position="66"/>
        <end position="137"/>
    </location>
</feature>
<feature type="domain" description="JmjC" evidence="16">
    <location>
        <begin position="619"/>
        <end position="841"/>
    </location>
</feature>
<dbReference type="EMBL" id="JBDFQZ010000002">
    <property type="protein sequence ID" value="KAK9750631.1"/>
    <property type="molecule type" value="Genomic_DNA"/>
</dbReference>
<dbReference type="Pfam" id="PF10497">
    <property type="entry name" value="zf-4CXXC_R1"/>
    <property type="match status" value="1"/>
</dbReference>
<dbReference type="FunFam" id="2.60.120.650:FF:000026">
    <property type="entry name" value="Transcription factor jumonji domain-containing protein"/>
    <property type="match status" value="1"/>
</dbReference>
<comment type="caution">
    <text evidence="17">The sequence shown here is derived from an EMBL/GenBank/DDBJ whole genome shotgun (WGS) entry which is preliminary data.</text>
</comment>
<evidence type="ECO:0000256" key="13">
    <source>
        <dbReference type="PROSITE-ProRule" id="PRU00175"/>
    </source>
</evidence>
<organism evidence="17 18">
    <name type="scientific">Saponaria officinalis</name>
    <name type="common">Common soapwort</name>
    <name type="synonym">Lychnis saponaria</name>
    <dbReference type="NCBI Taxonomy" id="3572"/>
    <lineage>
        <taxon>Eukaryota</taxon>
        <taxon>Viridiplantae</taxon>
        <taxon>Streptophyta</taxon>
        <taxon>Embryophyta</taxon>
        <taxon>Tracheophyta</taxon>
        <taxon>Spermatophyta</taxon>
        <taxon>Magnoliopsida</taxon>
        <taxon>eudicotyledons</taxon>
        <taxon>Gunneridae</taxon>
        <taxon>Pentapetalae</taxon>
        <taxon>Caryophyllales</taxon>
        <taxon>Caryophyllaceae</taxon>
        <taxon>Caryophylleae</taxon>
        <taxon>Saponaria</taxon>
    </lineage>
</organism>
<evidence type="ECO:0000256" key="12">
    <source>
        <dbReference type="ARBA" id="ARBA00060112"/>
    </source>
</evidence>
<feature type="region of interest" description="Disordered" evidence="14">
    <location>
        <begin position="150"/>
        <end position="170"/>
    </location>
</feature>
<evidence type="ECO:0000259" key="15">
    <source>
        <dbReference type="PROSITE" id="PS50089"/>
    </source>
</evidence>
<evidence type="ECO:0000256" key="11">
    <source>
        <dbReference type="ARBA" id="ARBA00023242"/>
    </source>
</evidence>
<dbReference type="PROSITE" id="PS51184">
    <property type="entry name" value="JMJC"/>
    <property type="match status" value="1"/>
</dbReference>
<dbReference type="InterPro" id="IPR003347">
    <property type="entry name" value="JmjC_dom"/>
</dbReference>
<sequence length="879" mass="99419">MSIMVASTKQLNNKRRIMNVCDVSGMNMKRNIEGLLSSDSEHNWENNPRVPSKKHRICRMNEREFEEQFAKEDSEIDDDDDGGGGGGDDDDDDEDYEVSRGKRVARRVGTRKGRKGKNRCSKANIVNPIAKKTRTKEKCGPSAFKEWENNLTSSEANSSGDFASRDSSSSLTSCSPASIESSSSNCRDGNSIAKSTANAPAKGKKQFICHQCKKSDRPAVVKCLKCTDKLYCLRCIRQWYPQYSEVDIAQACPFCQKICNCNDCLHSSGIINTSKRDISQQEKVTHLKYLVGSLFPFVRQIRYDQVQEINTESKIQGMRIEEDDIPETSCPDDERIFCNQCSTSIFDFHRSCPSCSYELCLSCSQEIRDGNLLGGPEANLRTYSFKGVEYIHGGDPLPCSSIDDSNYVCHSLSEWVANSDGSIPCPRKDRGGCGNGILELRRILPTGWLSNLEEKAESITKDTDIETTSDKIPSNTLCEAAFRGNSVDNHPYYPSSNDLLRHDALAYFRQHWTNGEPIIVRDCLKQAPGLSWEPMVMWRALCENADSEIKAVDCLANYEIEVSARQFFKGYKDGRRYPNLWPEMLKLKDWPPSDTFENLMPRHCDEFISALPFPEYTDLRHGILNLGTMLPSSFLKPDLGPKTYIAYGVRQELGRGDSITKLHCDMSDAVNILMHAADVPLSKDQILAITALTKKHKAQDRRELRSQHVSNDELDLDACVSQDGAGAALWDIFRREDVPKLEAYLRKHFAEFRNSYCCPVEQVLHPIHDQSFYLTLEHKRKLKEEYGIEPWTFEQKLGEAVFIPAGCPHQVRNLKSCTKVAADFVSPENIKECLRLTEELRRLPKVHKAREDKLEIKKMLLHGLSHALERLDELMSGGA</sequence>
<evidence type="ECO:0000256" key="4">
    <source>
        <dbReference type="ARBA" id="ARBA00022723"/>
    </source>
</evidence>